<evidence type="ECO:0000313" key="9">
    <source>
        <dbReference type="EMBL" id="VDL62455.1"/>
    </source>
</evidence>
<comment type="subcellular location">
    <subcellularLocation>
        <location evidence="1">Nucleus</location>
    </subcellularLocation>
</comment>
<evidence type="ECO:0000313" key="10">
    <source>
        <dbReference type="Proteomes" id="UP000274504"/>
    </source>
</evidence>
<dbReference type="InterPro" id="IPR013087">
    <property type="entry name" value="Znf_C2H2_type"/>
</dbReference>
<keyword evidence="6" id="KW-0539">Nucleus</keyword>
<keyword evidence="5" id="KW-0862">Zinc</keyword>
<proteinExistence type="predicted"/>
<dbReference type="Proteomes" id="UP000274504">
    <property type="component" value="Unassembled WGS sequence"/>
</dbReference>
<evidence type="ECO:0000256" key="5">
    <source>
        <dbReference type="ARBA" id="ARBA00022833"/>
    </source>
</evidence>
<protein>
    <submittedName>
        <fullName evidence="11">C2H2-type domain-containing protein</fullName>
    </submittedName>
</protein>
<evidence type="ECO:0000256" key="1">
    <source>
        <dbReference type="ARBA" id="ARBA00004123"/>
    </source>
</evidence>
<dbReference type="WBParaSite" id="HDID_0000998401-mRNA-1">
    <property type="protein sequence ID" value="HDID_0000998401-mRNA-1"/>
    <property type="gene ID" value="HDID_0000998401"/>
</dbReference>
<keyword evidence="3" id="KW-0677">Repeat</keyword>
<evidence type="ECO:0000256" key="6">
    <source>
        <dbReference type="ARBA" id="ARBA00023242"/>
    </source>
</evidence>
<reference evidence="11" key="1">
    <citation type="submission" date="2017-02" db="UniProtKB">
        <authorList>
            <consortium name="WormBaseParasite"/>
        </authorList>
    </citation>
    <scope>IDENTIFICATION</scope>
</reference>
<feature type="domain" description="C2H2-type" evidence="8">
    <location>
        <begin position="239"/>
        <end position="267"/>
    </location>
</feature>
<accession>A0A0R3SWD5</accession>
<name>A0A0R3SWD5_HYMDI</name>
<evidence type="ECO:0000256" key="3">
    <source>
        <dbReference type="ARBA" id="ARBA00022737"/>
    </source>
</evidence>
<dbReference type="SMART" id="SM00355">
    <property type="entry name" value="ZnF_C2H2"/>
    <property type="match status" value="9"/>
</dbReference>
<dbReference type="SUPFAM" id="SSF57667">
    <property type="entry name" value="beta-beta-alpha zinc fingers"/>
    <property type="match status" value="2"/>
</dbReference>
<feature type="domain" description="C2H2-type" evidence="8">
    <location>
        <begin position="184"/>
        <end position="211"/>
    </location>
</feature>
<evidence type="ECO:0000259" key="8">
    <source>
        <dbReference type="PROSITE" id="PS50157"/>
    </source>
</evidence>
<gene>
    <name evidence="9" type="ORF">HDID_LOCUS9982</name>
</gene>
<evidence type="ECO:0000256" key="4">
    <source>
        <dbReference type="ARBA" id="ARBA00022771"/>
    </source>
</evidence>
<keyword evidence="4 7" id="KW-0863">Zinc-finger</keyword>
<reference evidence="9 10" key="2">
    <citation type="submission" date="2018-11" db="EMBL/GenBank/DDBJ databases">
        <authorList>
            <consortium name="Pathogen Informatics"/>
        </authorList>
    </citation>
    <scope>NUCLEOTIDE SEQUENCE [LARGE SCALE GENOMIC DNA]</scope>
</reference>
<dbReference type="GO" id="GO:0008270">
    <property type="term" value="F:zinc ion binding"/>
    <property type="evidence" value="ECO:0007669"/>
    <property type="project" value="UniProtKB-KW"/>
</dbReference>
<feature type="domain" description="C2H2-type" evidence="8">
    <location>
        <begin position="117"/>
        <end position="146"/>
    </location>
</feature>
<dbReference type="InterPro" id="IPR050888">
    <property type="entry name" value="ZnF_C2H2-type_TF"/>
</dbReference>
<dbReference type="STRING" id="6216.A0A0R3SWD5"/>
<dbReference type="PROSITE" id="PS50157">
    <property type="entry name" value="ZINC_FINGER_C2H2_2"/>
    <property type="match status" value="4"/>
</dbReference>
<organism evidence="11">
    <name type="scientific">Hymenolepis diminuta</name>
    <name type="common">Rat tapeworm</name>
    <dbReference type="NCBI Taxonomy" id="6216"/>
    <lineage>
        <taxon>Eukaryota</taxon>
        <taxon>Metazoa</taxon>
        <taxon>Spiralia</taxon>
        <taxon>Lophotrochozoa</taxon>
        <taxon>Platyhelminthes</taxon>
        <taxon>Cestoda</taxon>
        <taxon>Eucestoda</taxon>
        <taxon>Cyclophyllidea</taxon>
        <taxon>Hymenolepididae</taxon>
        <taxon>Hymenolepis</taxon>
    </lineage>
</organism>
<dbReference type="PANTHER" id="PTHR24406">
    <property type="entry name" value="TRANSCRIPTIONAL REPRESSOR CTCFL-RELATED"/>
    <property type="match status" value="1"/>
</dbReference>
<dbReference type="AlphaFoldDB" id="A0A0R3SWD5"/>
<sequence>MPSLQRNGSDKESLNSGALEIECGSCNILLNRNGAAYRHVFFHSWLVNLYLRGLAYQKQQDLPDCKLPGDNNFVPDFPTQFTCNWDRCHFQTNDVSAFYFHVSEHPQYYPGGDNEEYTCRWKGCSFSTSRHTNIVAHLRSHTQEKVASCPQCGLLFTARSKLRDHIVRQYEPGDPVLNPGREKFQCSYCLRCFGSRNIMLAHASRHVNKHICNICKLSLQSKSALERHVLYRHVNKATVPCPHCPSKFKDVYCLRAHISRLHLTDSPALETIRSVATPLGPLAAAGSPNLGGSHLFPLQTSTPGVRRSSTTNNTPTATATAEGTSVFRCPIEGCRFYSSTQPGLLVHATRKHPPSQPQGSYACHLCPRRFVKGFLLSRHLITKHNYQRPAGHFKFNYVVCEDGFHRLQTLRLDTVEVASAILGPETVGEILPTGDKDNQIQDGMELA</sequence>
<dbReference type="GO" id="GO:0005634">
    <property type="term" value="C:nucleus"/>
    <property type="evidence" value="ECO:0007669"/>
    <property type="project" value="UniProtKB-SubCell"/>
</dbReference>
<evidence type="ECO:0000256" key="2">
    <source>
        <dbReference type="ARBA" id="ARBA00022723"/>
    </source>
</evidence>
<evidence type="ECO:0000256" key="7">
    <source>
        <dbReference type="PROSITE-ProRule" id="PRU00042"/>
    </source>
</evidence>
<evidence type="ECO:0000313" key="11">
    <source>
        <dbReference type="WBParaSite" id="HDID_0000998401-mRNA-1"/>
    </source>
</evidence>
<dbReference type="PROSITE" id="PS00028">
    <property type="entry name" value="ZINC_FINGER_C2H2_1"/>
    <property type="match status" value="4"/>
</dbReference>
<keyword evidence="2" id="KW-0479">Metal-binding</keyword>
<dbReference type="OrthoDB" id="6077919at2759"/>
<dbReference type="Gene3D" id="3.30.160.60">
    <property type="entry name" value="Classic Zinc Finger"/>
    <property type="match status" value="4"/>
</dbReference>
<feature type="domain" description="C2H2-type" evidence="8">
    <location>
        <begin position="361"/>
        <end position="389"/>
    </location>
</feature>
<dbReference type="EMBL" id="UYSG01011468">
    <property type="protein sequence ID" value="VDL62455.1"/>
    <property type="molecule type" value="Genomic_DNA"/>
</dbReference>
<dbReference type="InterPro" id="IPR036236">
    <property type="entry name" value="Znf_C2H2_sf"/>
</dbReference>